<gene>
    <name evidence="2" type="ORF">CAPTEDRAFT_208262</name>
</gene>
<evidence type="ECO:0000313" key="2">
    <source>
        <dbReference type="EMBL" id="ELT98157.1"/>
    </source>
</evidence>
<evidence type="ECO:0000313" key="3">
    <source>
        <dbReference type="EnsemblMetazoa" id="CapteP208262"/>
    </source>
</evidence>
<feature type="region of interest" description="Disordered" evidence="1">
    <location>
        <begin position="13"/>
        <end position="109"/>
    </location>
</feature>
<dbReference type="EMBL" id="AMQN01010598">
    <property type="status" value="NOT_ANNOTATED_CDS"/>
    <property type="molecule type" value="Genomic_DNA"/>
</dbReference>
<dbReference type="Proteomes" id="UP000014760">
    <property type="component" value="Unassembled WGS sequence"/>
</dbReference>
<feature type="compositionally biased region" description="Basic and acidic residues" evidence="1">
    <location>
        <begin position="90"/>
        <end position="109"/>
    </location>
</feature>
<dbReference type="EMBL" id="KB308219">
    <property type="protein sequence ID" value="ELT98157.1"/>
    <property type="molecule type" value="Genomic_DNA"/>
</dbReference>
<evidence type="ECO:0000313" key="4">
    <source>
        <dbReference type="Proteomes" id="UP000014760"/>
    </source>
</evidence>
<protein>
    <submittedName>
        <fullName evidence="2 3">Uncharacterized protein</fullName>
    </submittedName>
</protein>
<keyword evidence="4" id="KW-1185">Reference proteome</keyword>
<feature type="compositionally biased region" description="Polar residues" evidence="1">
    <location>
        <begin position="46"/>
        <end position="74"/>
    </location>
</feature>
<feature type="non-terminal residue" evidence="2">
    <location>
        <position position="109"/>
    </location>
</feature>
<feature type="compositionally biased region" description="Pro residues" evidence="1">
    <location>
        <begin position="20"/>
        <end position="33"/>
    </location>
</feature>
<dbReference type="HOGENOM" id="CLU_2190476_0_0_1"/>
<organism evidence="2">
    <name type="scientific">Capitella teleta</name>
    <name type="common">Polychaete worm</name>
    <dbReference type="NCBI Taxonomy" id="283909"/>
    <lineage>
        <taxon>Eukaryota</taxon>
        <taxon>Metazoa</taxon>
        <taxon>Spiralia</taxon>
        <taxon>Lophotrochozoa</taxon>
        <taxon>Annelida</taxon>
        <taxon>Polychaeta</taxon>
        <taxon>Sedentaria</taxon>
        <taxon>Scolecida</taxon>
        <taxon>Capitellidae</taxon>
        <taxon>Capitella</taxon>
    </lineage>
</organism>
<reference evidence="4" key="1">
    <citation type="submission" date="2012-12" db="EMBL/GenBank/DDBJ databases">
        <authorList>
            <person name="Hellsten U."/>
            <person name="Grimwood J."/>
            <person name="Chapman J.A."/>
            <person name="Shapiro H."/>
            <person name="Aerts A."/>
            <person name="Otillar R.P."/>
            <person name="Terry A.Y."/>
            <person name="Boore J.L."/>
            <person name="Simakov O."/>
            <person name="Marletaz F."/>
            <person name="Cho S.-J."/>
            <person name="Edsinger-Gonzales E."/>
            <person name="Havlak P."/>
            <person name="Kuo D.-H."/>
            <person name="Larsson T."/>
            <person name="Lv J."/>
            <person name="Arendt D."/>
            <person name="Savage R."/>
            <person name="Osoegawa K."/>
            <person name="de Jong P."/>
            <person name="Lindberg D.R."/>
            <person name="Seaver E.C."/>
            <person name="Weisblat D.A."/>
            <person name="Putnam N.H."/>
            <person name="Grigoriev I.V."/>
            <person name="Rokhsar D.S."/>
        </authorList>
    </citation>
    <scope>NUCLEOTIDE SEQUENCE</scope>
    <source>
        <strain evidence="4">I ESC-2004</strain>
    </source>
</reference>
<dbReference type="AlphaFoldDB" id="R7TX27"/>
<reference evidence="3" key="3">
    <citation type="submission" date="2015-06" db="UniProtKB">
        <authorList>
            <consortium name="EnsemblMetazoa"/>
        </authorList>
    </citation>
    <scope>IDENTIFICATION</scope>
</reference>
<dbReference type="EnsemblMetazoa" id="CapteT208262">
    <property type="protein sequence ID" value="CapteP208262"/>
    <property type="gene ID" value="CapteG208262"/>
</dbReference>
<reference evidence="2 4" key="2">
    <citation type="journal article" date="2013" name="Nature">
        <title>Insights into bilaterian evolution from three spiralian genomes.</title>
        <authorList>
            <person name="Simakov O."/>
            <person name="Marletaz F."/>
            <person name="Cho S.J."/>
            <person name="Edsinger-Gonzales E."/>
            <person name="Havlak P."/>
            <person name="Hellsten U."/>
            <person name="Kuo D.H."/>
            <person name="Larsson T."/>
            <person name="Lv J."/>
            <person name="Arendt D."/>
            <person name="Savage R."/>
            <person name="Osoegawa K."/>
            <person name="de Jong P."/>
            <person name="Grimwood J."/>
            <person name="Chapman J.A."/>
            <person name="Shapiro H."/>
            <person name="Aerts A."/>
            <person name="Otillar R.P."/>
            <person name="Terry A.Y."/>
            <person name="Boore J.L."/>
            <person name="Grigoriev I.V."/>
            <person name="Lindberg D.R."/>
            <person name="Seaver E.C."/>
            <person name="Weisblat D.A."/>
            <person name="Putnam N.H."/>
            <person name="Rokhsar D.S."/>
        </authorList>
    </citation>
    <scope>NUCLEOTIDE SEQUENCE</scope>
    <source>
        <strain evidence="2 4">I ESC-2004</strain>
    </source>
</reference>
<evidence type="ECO:0000256" key="1">
    <source>
        <dbReference type="SAM" id="MobiDB-lite"/>
    </source>
</evidence>
<proteinExistence type="predicted"/>
<accession>R7TX27</accession>
<name>R7TX27_CAPTE</name>
<sequence length="109" mass="11753">MANVVSMCFAESHIFHGGYPPGPPQQQQPPPPHNDNNKLNGDVVSLATTSVPHSISTMATSIHTPPSPVRSSTQPPSPPPALMQQQHPSSDLDRTVDHFNGHYSDQKLT</sequence>